<organism evidence="2 3">
    <name type="scientific">Archangium violaceum Cb vi76</name>
    <dbReference type="NCBI Taxonomy" id="1406225"/>
    <lineage>
        <taxon>Bacteria</taxon>
        <taxon>Pseudomonadati</taxon>
        <taxon>Myxococcota</taxon>
        <taxon>Myxococcia</taxon>
        <taxon>Myxococcales</taxon>
        <taxon>Cystobacterineae</taxon>
        <taxon>Archangiaceae</taxon>
        <taxon>Archangium</taxon>
    </lineage>
</organism>
<proteinExistence type="predicted"/>
<evidence type="ECO:0000256" key="1">
    <source>
        <dbReference type="SAM" id="MobiDB-lite"/>
    </source>
</evidence>
<reference evidence="2 3" key="1">
    <citation type="submission" date="2014-07" db="EMBL/GenBank/DDBJ databases">
        <title>Draft Genome Sequence of Gephyronic Acid Producer, Cystobacter violaceus Strain Cb vi76.</title>
        <authorList>
            <person name="Stevens D.C."/>
            <person name="Young J."/>
            <person name="Carmichael R."/>
            <person name="Tan J."/>
            <person name="Taylor R.E."/>
        </authorList>
    </citation>
    <scope>NUCLEOTIDE SEQUENCE [LARGE SCALE GENOMIC DNA]</scope>
    <source>
        <strain evidence="2 3">Cb vi76</strain>
    </source>
</reference>
<name>A0A084SZ25_9BACT</name>
<feature type="region of interest" description="Disordered" evidence="1">
    <location>
        <begin position="229"/>
        <end position="261"/>
    </location>
</feature>
<protein>
    <submittedName>
        <fullName evidence="2">Uncharacterized protein</fullName>
    </submittedName>
</protein>
<dbReference type="Proteomes" id="UP000028547">
    <property type="component" value="Unassembled WGS sequence"/>
</dbReference>
<sequence>MGQIGCAIPAHLDGALGPIRIAWGCVEQPGIVWEWTHMEDSARRPLRGKRGIFRVYPDRFRLPQVTEHVLTWLERRRPGFGEWDGEVEAQLQAEARLALADVARRFSEVAVDPGYWERLERSVFTVAVPRYFQLAREHHALQRRQYGLWRGGDLLSRVAYTGVGIVAAVVIALTRVPNWLEPLPFALILLGPFLPDMQESYYERRYRRRLATLVRDMVVEQQQLEAYRPLDESVPPVPERLSEPESPERSGGSSSNPKEKV</sequence>
<comment type="caution">
    <text evidence="2">The sequence shown here is derived from an EMBL/GenBank/DDBJ whole genome shotgun (WGS) entry which is preliminary data.</text>
</comment>
<evidence type="ECO:0000313" key="2">
    <source>
        <dbReference type="EMBL" id="KFA93710.1"/>
    </source>
</evidence>
<gene>
    <name evidence="2" type="ORF">Q664_07360</name>
</gene>
<dbReference type="EMBL" id="JPMI01000043">
    <property type="protein sequence ID" value="KFA93710.1"/>
    <property type="molecule type" value="Genomic_DNA"/>
</dbReference>
<evidence type="ECO:0000313" key="3">
    <source>
        <dbReference type="Proteomes" id="UP000028547"/>
    </source>
</evidence>
<accession>A0A084SZ25</accession>
<dbReference type="AlphaFoldDB" id="A0A084SZ25"/>